<evidence type="ECO:0000313" key="2">
    <source>
        <dbReference type="EMBL" id="KAL2538835.1"/>
    </source>
</evidence>
<name>A0ABD1VR59_9LAMI</name>
<accession>A0ABD1VR59</accession>
<evidence type="ECO:0000256" key="1">
    <source>
        <dbReference type="SAM" id="MobiDB-lite"/>
    </source>
</evidence>
<sequence>MELSCSPQSTLCSVIGWCECNQRFDCGTAHCISCFSSPSSANLKDGAAWYLLYAAAEKTARMRMIQVANKFYRAGGVLVPPRKPGPVRAPLKTPNYGPGISANQSHLSPSQAKVYRPVGSTSWLIRQASDLAHGLIGLEIRLDGSRNSKNGNYSGGPNGRRIEIDGNPS</sequence>
<reference evidence="3" key="1">
    <citation type="submission" date="2024-07" db="EMBL/GenBank/DDBJ databases">
        <title>Two chromosome-level genome assemblies of Korean endemic species Abeliophyllum distichum and Forsythia ovata (Oleaceae).</title>
        <authorList>
            <person name="Jang H."/>
        </authorList>
    </citation>
    <scope>NUCLEOTIDE SEQUENCE [LARGE SCALE GENOMIC DNA]</scope>
</reference>
<organism evidence="2 3">
    <name type="scientific">Forsythia ovata</name>
    <dbReference type="NCBI Taxonomy" id="205694"/>
    <lineage>
        <taxon>Eukaryota</taxon>
        <taxon>Viridiplantae</taxon>
        <taxon>Streptophyta</taxon>
        <taxon>Embryophyta</taxon>
        <taxon>Tracheophyta</taxon>
        <taxon>Spermatophyta</taxon>
        <taxon>Magnoliopsida</taxon>
        <taxon>eudicotyledons</taxon>
        <taxon>Gunneridae</taxon>
        <taxon>Pentapetalae</taxon>
        <taxon>asterids</taxon>
        <taxon>lamiids</taxon>
        <taxon>Lamiales</taxon>
        <taxon>Oleaceae</taxon>
        <taxon>Forsythieae</taxon>
        <taxon>Forsythia</taxon>
    </lineage>
</organism>
<gene>
    <name evidence="2" type="ORF">Fot_20226</name>
</gene>
<protein>
    <submittedName>
        <fullName evidence="2">Uncharacterized protein</fullName>
    </submittedName>
</protein>
<keyword evidence="3" id="KW-1185">Reference proteome</keyword>
<dbReference type="EMBL" id="JBFOLJ010000005">
    <property type="protein sequence ID" value="KAL2538835.1"/>
    <property type="molecule type" value="Genomic_DNA"/>
</dbReference>
<dbReference type="Proteomes" id="UP001604277">
    <property type="component" value="Unassembled WGS sequence"/>
</dbReference>
<feature type="compositionally biased region" description="Basic and acidic residues" evidence="1">
    <location>
        <begin position="160"/>
        <end position="169"/>
    </location>
</feature>
<evidence type="ECO:0000313" key="3">
    <source>
        <dbReference type="Proteomes" id="UP001604277"/>
    </source>
</evidence>
<comment type="caution">
    <text evidence="2">The sequence shown here is derived from an EMBL/GenBank/DDBJ whole genome shotgun (WGS) entry which is preliminary data.</text>
</comment>
<proteinExistence type="predicted"/>
<dbReference type="AlphaFoldDB" id="A0ABD1VR59"/>
<feature type="region of interest" description="Disordered" evidence="1">
    <location>
        <begin position="146"/>
        <end position="169"/>
    </location>
</feature>